<reference evidence="2 3" key="1">
    <citation type="journal article" date="2022" name="Nat. Plants">
        <title>Genomes of leafy and leafless Platanthera orchids illuminate the evolution of mycoheterotrophy.</title>
        <authorList>
            <person name="Li M.H."/>
            <person name="Liu K.W."/>
            <person name="Li Z."/>
            <person name="Lu H.C."/>
            <person name="Ye Q.L."/>
            <person name="Zhang D."/>
            <person name="Wang J.Y."/>
            <person name="Li Y.F."/>
            <person name="Zhong Z.M."/>
            <person name="Liu X."/>
            <person name="Yu X."/>
            <person name="Liu D.K."/>
            <person name="Tu X.D."/>
            <person name="Liu B."/>
            <person name="Hao Y."/>
            <person name="Liao X.Y."/>
            <person name="Jiang Y.T."/>
            <person name="Sun W.H."/>
            <person name="Chen J."/>
            <person name="Chen Y.Q."/>
            <person name="Ai Y."/>
            <person name="Zhai J.W."/>
            <person name="Wu S.S."/>
            <person name="Zhou Z."/>
            <person name="Hsiao Y.Y."/>
            <person name="Wu W.L."/>
            <person name="Chen Y.Y."/>
            <person name="Lin Y.F."/>
            <person name="Hsu J.L."/>
            <person name="Li C.Y."/>
            <person name="Wang Z.W."/>
            <person name="Zhao X."/>
            <person name="Zhong W.Y."/>
            <person name="Ma X.K."/>
            <person name="Ma L."/>
            <person name="Huang J."/>
            <person name="Chen G.Z."/>
            <person name="Huang M.Z."/>
            <person name="Huang L."/>
            <person name="Peng D.H."/>
            <person name="Luo Y.B."/>
            <person name="Zou S.Q."/>
            <person name="Chen S.P."/>
            <person name="Lan S."/>
            <person name="Tsai W.C."/>
            <person name="Van de Peer Y."/>
            <person name="Liu Z.J."/>
        </authorList>
    </citation>
    <scope>NUCLEOTIDE SEQUENCE [LARGE SCALE GENOMIC DNA]</scope>
    <source>
        <strain evidence="2">Lor288</strain>
    </source>
</reference>
<comment type="caution">
    <text evidence="2">The sequence shown here is derived from an EMBL/GenBank/DDBJ whole genome shotgun (WGS) entry which is preliminary data.</text>
</comment>
<name>A0ABR2LYN0_9ASPA</name>
<organism evidence="2 3">
    <name type="scientific">Platanthera guangdongensis</name>
    <dbReference type="NCBI Taxonomy" id="2320717"/>
    <lineage>
        <taxon>Eukaryota</taxon>
        <taxon>Viridiplantae</taxon>
        <taxon>Streptophyta</taxon>
        <taxon>Embryophyta</taxon>
        <taxon>Tracheophyta</taxon>
        <taxon>Spermatophyta</taxon>
        <taxon>Magnoliopsida</taxon>
        <taxon>Liliopsida</taxon>
        <taxon>Asparagales</taxon>
        <taxon>Orchidaceae</taxon>
        <taxon>Orchidoideae</taxon>
        <taxon>Orchideae</taxon>
        <taxon>Orchidinae</taxon>
        <taxon>Platanthera</taxon>
    </lineage>
</organism>
<evidence type="ECO:0000313" key="2">
    <source>
        <dbReference type="EMBL" id="KAK8955337.1"/>
    </source>
</evidence>
<dbReference type="Proteomes" id="UP001412067">
    <property type="component" value="Unassembled WGS sequence"/>
</dbReference>
<protein>
    <submittedName>
        <fullName evidence="2">Uncharacterized protein</fullName>
    </submittedName>
</protein>
<keyword evidence="3" id="KW-1185">Reference proteome</keyword>
<evidence type="ECO:0000256" key="1">
    <source>
        <dbReference type="SAM" id="MobiDB-lite"/>
    </source>
</evidence>
<sequence>MTAVKRKFNGPDYSFSKQAIKNQMAKKFSAIYILLSRRPSPCLALLSCPSFAHSDTSRNSSLLPPFSQSIVHGGADKVPGIPSRTSSITPRRGNLPPSFSRSAGIPNGRGLIYCRLGNHLTFGPTPPRRRSMQNVGMGLKLLSTLFNFT</sequence>
<gene>
    <name evidence="2" type="ORF">KSP40_PGU001667</name>
</gene>
<dbReference type="EMBL" id="JBBWWR010000013">
    <property type="protein sequence ID" value="KAK8955337.1"/>
    <property type="molecule type" value="Genomic_DNA"/>
</dbReference>
<proteinExistence type="predicted"/>
<evidence type="ECO:0000313" key="3">
    <source>
        <dbReference type="Proteomes" id="UP001412067"/>
    </source>
</evidence>
<accession>A0ABR2LYN0</accession>
<feature type="region of interest" description="Disordered" evidence="1">
    <location>
        <begin position="74"/>
        <end position="102"/>
    </location>
</feature>